<proteinExistence type="predicted"/>
<sequence>MLVWWQGLCIGARTLRVRNPIQLKFRHVWGLLHVASYVVAKCHSAGVVRRFREELIAQVSSSSSDRGSKLRDPSQENPRVAKIRDVNISKHN</sequence>
<name>A0A4Y2JZ38_ARAVE</name>
<evidence type="ECO:0000313" key="3">
    <source>
        <dbReference type="Proteomes" id="UP000499080"/>
    </source>
</evidence>
<dbReference type="AlphaFoldDB" id="A0A4Y2JZ38"/>
<accession>A0A4Y2JZ38</accession>
<comment type="caution">
    <text evidence="2">The sequence shown here is derived from an EMBL/GenBank/DDBJ whole genome shotgun (WGS) entry which is preliminary data.</text>
</comment>
<gene>
    <name evidence="2" type="ORF">AVEN_198569_1</name>
</gene>
<protein>
    <submittedName>
        <fullName evidence="2">Uncharacterized protein</fullName>
    </submittedName>
</protein>
<feature type="compositionally biased region" description="Basic and acidic residues" evidence="1">
    <location>
        <begin position="82"/>
        <end position="92"/>
    </location>
</feature>
<organism evidence="2 3">
    <name type="scientific">Araneus ventricosus</name>
    <name type="common">Orbweaver spider</name>
    <name type="synonym">Epeira ventricosa</name>
    <dbReference type="NCBI Taxonomy" id="182803"/>
    <lineage>
        <taxon>Eukaryota</taxon>
        <taxon>Metazoa</taxon>
        <taxon>Ecdysozoa</taxon>
        <taxon>Arthropoda</taxon>
        <taxon>Chelicerata</taxon>
        <taxon>Arachnida</taxon>
        <taxon>Araneae</taxon>
        <taxon>Araneomorphae</taxon>
        <taxon>Entelegynae</taxon>
        <taxon>Araneoidea</taxon>
        <taxon>Araneidae</taxon>
        <taxon>Araneus</taxon>
    </lineage>
</organism>
<reference evidence="2 3" key="1">
    <citation type="journal article" date="2019" name="Sci. Rep.">
        <title>Orb-weaving spider Araneus ventricosus genome elucidates the spidroin gene catalogue.</title>
        <authorList>
            <person name="Kono N."/>
            <person name="Nakamura H."/>
            <person name="Ohtoshi R."/>
            <person name="Moran D.A.P."/>
            <person name="Shinohara A."/>
            <person name="Yoshida Y."/>
            <person name="Fujiwara M."/>
            <person name="Mori M."/>
            <person name="Tomita M."/>
            <person name="Arakawa K."/>
        </authorList>
    </citation>
    <scope>NUCLEOTIDE SEQUENCE [LARGE SCALE GENOMIC DNA]</scope>
</reference>
<dbReference type="Proteomes" id="UP000499080">
    <property type="component" value="Unassembled WGS sequence"/>
</dbReference>
<evidence type="ECO:0000256" key="1">
    <source>
        <dbReference type="SAM" id="MobiDB-lite"/>
    </source>
</evidence>
<evidence type="ECO:0000313" key="2">
    <source>
        <dbReference type="EMBL" id="GBM95663.1"/>
    </source>
</evidence>
<keyword evidence="3" id="KW-1185">Reference proteome</keyword>
<dbReference type="EMBL" id="BGPR01004078">
    <property type="protein sequence ID" value="GBM95663.1"/>
    <property type="molecule type" value="Genomic_DNA"/>
</dbReference>
<feature type="region of interest" description="Disordered" evidence="1">
    <location>
        <begin position="59"/>
        <end position="92"/>
    </location>
</feature>